<protein>
    <recommendedName>
        <fullName evidence="2 8">Carbonic anhydrase</fullName>
        <ecNumber evidence="2 8">4.2.1.1</ecNumber>
    </recommendedName>
    <alternativeName>
        <fullName evidence="8">Carbonate dehydratase</fullName>
    </alternativeName>
</protein>
<dbReference type="EMBL" id="CP015285">
    <property type="protein sequence ID" value="ANC91497.1"/>
    <property type="molecule type" value="Genomic_DNA"/>
</dbReference>
<evidence type="ECO:0000256" key="2">
    <source>
        <dbReference type="ARBA" id="ARBA00012925"/>
    </source>
</evidence>
<dbReference type="Proteomes" id="UP000077405">
    <property type="component" value="Chromosome"/>
</dbReference>
<comment type="function">
    <text evidence="8">Reversible hydration of carbon dioxide.</text>
</comment>
<dbReference type="GO" id="GO:0008270">
    <property type="term" value="F:zinc ion binding"/>
    <property type="evidence" value="ECO:0007669"/>
    <property type="project" value="UniProtKB-UniRule"/>
</dbReference>
<organism evidence="9 10">
    <name type="scientific">Azospirillum humicireducens</name>
    <dbReference type="NCBI Taxonomy" id="1226968"/>
    <lineage>
        <taxon>Bacteria</taxon>
        <taxon>Pseudomonadati</taxon>
        <taxon>Pseudomonadota</taxon>
        <taxon>Alphaproteobacteria</taxon>
        <taxon>Rhodospirillales</taxon>
        <taxon>Azospirillaceae</taxon>
        <taxon>Azospirillum</taxon>
    </lineage>
</organism>
<dbReference type="InterPro" id="IPR001765">
    <property type="entry name" value="Carbonic_anhydrase"/>
</dbReference>
<sequence length="226" mass="24717">MPFSSQPSEPIRQLLAGIKAFRARYYERRPDSMRQLATEGQHPEVLLIGCSDSRVDPALLTMAEPGELFVVRNVANLVPPYQPDGAYHGTSAAIEYAVKSLKVSEIIVLGHAQCGGIQGLIRLRAGQKSNDDFVSPWVSIAGSALDPYVGPEGSEQARADAEKLQSTPAVIERAAVRASVENLMTFPFVRQGVEAGTLNIHGWWFDIQSGEMWAINPTSRLFQPVE</sequence>
<dbReference type="OrthoDB" id="9797527at2"/>
<comment type="similarity">
    <text evidence="1 8">Belongs to the beta-class carbonic anhydrase family.</text>
</comment>
<feature type="binding site" evidence="7">
    <location>
        <position position="50"/>
    </location>
    <ligand>
        <name>Zn(2+)</name>
        <dbReference type="ChEBI" id="CHEBI:29105"/>
    </ligand>
</feature>
<dbReference type="PROSITE" id="PS00704">
    <property type="entry name" value="PROK_CO2_ANHYDRASE_1"/>
    <property type="match status" value="1"/>
</dbReference>
<name>A0A161JH34_9PROT</name>
<dbReference type="EC" id="4.2.1.1" evidence="2 8"/>
<dbReference type="RefSeq" id="WP_063634600.1">
    <property type="nucleotide sequence ID" value="NZ_CP015285.1"/>
</dbReference>
<gene>
    <name evidence="9" type="ORF">A6A40_06035</name>
</gene>
<dbReference type="GO" id="GO:0015976">
    <property type="term" value="P:carbon utilization"/>
    <property type="evidence" value="ECO:0007669"/>
    <property type="project" value="InterPro"/>
</dbReference>
<evidence type="ECO:0000313" key="10">
    <source>
        <dbReference type="Proteomes" id="UP000077405"/>
    </source>
</evidence>
<feature type="binding site" evidence="7">
    <location>
        <position position="52"/>
    </location>
    <ligand>
        <name>Zn(2+)</name>
        <dbReference type="ChEBI" id="CHEBI:29105"/>
    </ligand>
</feature>
<evidence type="ECO:0000313" key="9">
    <source>
        <dbReference type="EMBL" id="ANC91497.1"/>
    </source>
</evidence>
<evidence type="ECO:0000256" key="7">
    <source>
        <dbReference type="PIRSR" id="PIRSR601765-1"/>
    </source>
</evidence>
<dbReference type="InterPro" id="IPR036874">
    <property type="entry name" value="Carbonic_anhydrase_sf"/>
</dbReference>
<evidence type="ECO:0000256" key="1">
    <source>
        <dbReference type="ARBA" id="ARBA00006217"/>
    </source>
</evidence>
<evidence type="ECO:0000256" key="5">
    <source>
        <dbReference type="ARBA" id="ARBA00023239"/>
    </source>
</evidence>
<comment type="cofactor">
    <cofactor evidence="7">
        <name>Zn(2+)</name>
        <dbReference type="ChEBI" id="CHEBI:29105"/>
    </cofactor>
    <text evidence="7">Binds 1 zinc ion per subunit.</text>
</comment>
<dbReference type="STRING" id="1226968.A6A40_06035"/>
<dbReference type="InterPro" id="IPR045066">
    <property type="entry name" value="Beta_CA_cladeB"/>
</dbReference>
<dbReference type="GO" id="GO:0004089">
    <property type="term" value="F:carbonate dehydratase activity"/>
    <property type="evidence" value="ECO:0007669"/>
    <property type="project" value="UniProtKB-UniRule"/>
</dbReference>
<dbReference type="SMART" id="SM00947">
    <property type="entry name" value="Pro_CA"/>
    <property type="match status" value="1"/>
</dbReference>
<dbReference type="PROSITE" id="PS00705">
    <property type="entry name" value="PROK_CO2_ANHYDRASE_2"/>
    <property type="match status" value="1"/>
</dbReference>
<dbReference type="PANTHER" id="PTHR11002:SF76">
    <property type="entry name" value="CARBONIC ANHYDRASE"/>
    <property type="match status" value="1"/>
</dbReference>
<dbReference type="PANTHER" id="PTHR11002">
    <property type="entry name" value="CARBONIC ANHYDRASE"/>
    <property type="match status" value="1"/>
</dbReference>
<dbReference type="CDD" id="cd00884">
    <property type="entry name" value="beta_CA_cladeB"/>
    <property type="match status" value="1"/>
</dbReference>
<evidence type="ECO:0000256" key="6">
    <source>
        <dbReference type="ARBA" id="ARBA00048348"/>
    </source>
</evidence>
<dbReference type="KEGG" id="ahu:A6A40_06035"/>
<keyword evidence="3 7" id="KW-0479">Metal-binding</keyword>
<comment type="catalytic activity">
    <reaction evidence="6 8">
        <text>hydrogencarbonate + H(+) = CO2 + H2O</text>
        <dbReference type="Rhea" id="RHEA:10748"/>
        <dbReference type="ChEBI" id="CHEBI:15377"/>
        <dbReference type="ChEBI" id="CHEBI:15378"/>
        <dbReference type="ChEBI" id="CHEBI:16526"/>
        <dbReference type="ChEBI" id="CHEBI:17544"/>
        <dbReference type="EC" id="4.2.1.1"/>
    </reaction>
</comment>
<keyword evidence="5 8" id="KW-0456">Lyase</keyword>
<feature type="binding site" evidence="7">
    <location>
        <position position="111"/>
    </location>
    <ligand>
        <name>Zn(2+)</name>
        <dbReference type="ChEBI" id="CHEBI:29105"/>
    </ligand>
</feature>
<evidence type="ECO:0000256" key="8">
    <source>
        <dbReference type="RuleBase" id="RU003956"/>
    </source>
</evidence>
<accession>A0A161JH34</accession>
<dbReference type="Pfam" id="PF00484">
    <property type="entry name" value="Pro_CA"/>
    <property type="match status" value="1"/>
</dbReference>
<evidence type="ECO:0000256" key="3">
    <source>
        <dbReference type="ARBA" id="ARBA00022723"/>
    </source>
</evidence>
<evidence type="ECO:0000256" key="4">
    <source>
        <dbReference type="ARBA" id="ARBA00022833"/>
    </source>
</evidence>
<proteinExistence type="inferred from homology"/>
<reference evidence="9 10" key="1">
    <citation type="journal article" date="2013" name="Int. J. Syst. Evol. Microbiol.">
        <title>Azospirillum humicireducens sp. nov., a nitrogen-fixing bacterium isolated from a microbial fuel cell.</title>
        <authorList>
            <person name="Zhou S."/>
            <person name="Han L."/>
            <person name="Wang Y."/>
            <person name="Yang G."/>
            <person name="Zhuang L."/>
            <person name="Hu P."/>
        </authorList>
    </citation>
    <scope>NUCLEOTIDE SEQUENCE [LARGE SCALE GENOMIC DNA]</scope>
    <source>
        <strain evidence="9 10">SgZ-5</strain>
    </source>
</reference>
<keyword evidence="10" id="KW-1185">Reference proteome</keyword>
<feature type="binding site" evidence="7">
    <location>
        <position position="114"/>
    </location>
    <ligand>
        <name>Zn(2+)</name>
        <dbReference type="ChEBI" id="CHEBI:29105"/>
    </ligand>
</feature>
<dbReference type="AlphaFoldDB" id="A0A161JH34"/>
<dbReference type="InterPro" id="IPR015892">
    <property type="entry name" value="Carbonic_anhydrase_CS"/>
</dbReference>
<dbReference type="Gene3D" id="3.40.1050.10">
    <property type="entry name" value="Carbonic anhydrase"/>
    <property type="match status" value="1"/>
</dbReference>
<keyword evidence="4 7" id="KW-0862">Zinc</keyword>
<dbReference type="SUPFAM" id="SSF53056">
    <property type="entry name" value="beta-carbonic anhydrase, cab"/>
    <property type="match status" value="1"/>
</dbReference>